<proteinExistence type="predicted"/>
<dbReference type="EMBL" id="HBIR01015792">
    <property type="protein sequence ID" value="CAE0540625.1"/>
    <property type="molecule type" value="Transcribed_RNA"/>
</dbReference>
<organism evidence="3">
    <name type="scientific">Emiliania huxleyi</name>
    <name type="common">Coccolithophore</name>
    <name type="synonym">Pontosphaera huxleyi</name>
    <dbReference type="NCBI Taxonomy" id="2903"/>
    <lineage>
        <taxon>Eukaryota</taxon>
        <taxon>Haptista</taxon>
        <taxon>Haptophyta</taxon>
        <taxon>Prymnesiophyceae</taxon>
        <taxon>Isochrysidales</taxon>
        <taxon>Noelaerhabdaceae</taxon>
        <taxon>Emiliania</taxon>
    </lineage>
</organism>
<dbReference type="Gene3D" id="1.10.238.10">
    <property type="entry name" value="EF-hand"/>
    <property type="match status" value="1"/>
</dbReference>
<dbReference type="SUPFAM" id="SSF47473">
    <property type="entry name" value="EF-hand"/>
    <property type="match status" value="1"/>
</dbReference>
<evidence type="ECO:0000259" key="2">
    <source>
        <dbReference type="PROSITE" id="PS50222"/>
    </source>
</evidence>
<dbReference type="InterPro" id="IPR018247">
    <property type="entry name" value="EF_Hand_1_Ca_BS"/>
</dbReference>
<sequence length="125" mass="13523">MWGDAPEQRPSVRGHRGVYPVECTPCQARAELEYRVEMYDADADGRLSREELRELLPLVTGSGGGTTGAQRVAREAAAVAAADGTISYAQLCQLVEVEWRRHGPPAGLYVRHRAAAPIAPQQALA</sequence>
<dbReference type="InterPro" id="IPR011992">
    <property type="entry name" value="EF-hand-dom_pair"/>
</dbReference>
<dbReference type="InterPro" id="IPR002048">
    <property type="entry name" value="EF_hand_dom"/>
</dbReference>
<dbReference type="GO" id="GO:0005509">
    <property type="term" value="F:calcium ion binding"/>
    <property type="evidence" value="ECO:0007669"/>
    <property type="project" value="InterPro"/>
</dbReference>
<reference evidence="3" key="1">
    <citation type="submission" date="2021-01" db="EMBL/GenBank/DDBJ databases">
        <authorList>
            <person name="Corre E."/>
            <person name="Pelletier E."/>
            <person name="Niang G."/>
            <person name="Scheremetjew M."/>
            <person name="Finn R."/>
            <person name="Kale V."/>
            <person name="Holt S."/>
            <person name="Cochrane G."/>
            <person name="Meng A."/>
            <person name="Brown T."/>
            <person name="Cohen L."/>
        </authorList>
    </citation>
    <scope>NUCLEOTIDE SEQUENCE</scope>
    <source>
        <strain evidence="3">379</strain>
    </source>
</reference>
<name>A0A7S3S0U3_EMIHU</name>
<gene>
    <name evidence="3" type="ORF">EHUX00137_LOCUS11749</name>
</gene>
<accession>A0A7S3S0U3</accession>
<dbReference type="AlphaFoldDB" id="A0A7S3S0U3"/>
<keyword evidence="1" id="KW-0106">Calcium</keyword>
<dbReference type="PROSITE" id="PS50222">
    <property type="entry name" value="EF_HAND_2"/>
    <property type="match status" value="1"/>
</dbReference>
<protein>
    <recommendedName>
        <fullName evidence="2">EF-hand domain-containing protein</fullName>
    </recommendedName>
</protein>
<feature type="domain" description="EF-hand" evidence="2">
    <location>
        <begin position="27"/>
        <end position="62"/>
    </location>
</feature>
<evidence type="ECO:0000313" key="3">
    <source>
        <dbReference type="EMBL" id="CAE0540625.1"/>
    </source>
</evidence>
<dbReference type="PROSITE" id="PS00018">
    <property type="entry name" value="EF_HAND_1"/>
    <property type="match status" value="1"/>
</dbReference>
<evidence type="ECO:0000256" key="1">
    <source>
        <dbReference type="ARBA" id="ARBA00022837"/>
    </source>
</evidence>